<proteinExistence type="predicted"/>
<dbReference type="PROSITE" id="PS51085">
    <property type="entry name" value="2FE2S_FER_2"/>
    <property type="match status" value="1"/>
</dbReference>
<feature type="domain" description="2Fe-2S ferredoxin-type" evidence="1">
    <location>
        <begin position="3"/>
        <end position="95"/>
    </location>
</feature>
<dbReference type="Pfam" id="PF00175">
    <property type="entry name" value="NAD_binding_1"/>
    <property type="match status" value="1"/>
</dbReference>
<dbReference type="InterPro" id="IPR001041">
    <property type="entry name" value="2Fe-2S_ferredoxin-type"/>
</dbReference>
<dbReference type="Proteomes" id="UP000253529">
    <property type="component" value="Unassembled WGS sequence"/>
</dbReference>
<dbReference type="PRINTS" id="PR00410">
    <property type="entry name" value="PHEHYDRXLASE"/>
</dbReference>
<feature type="domain" description="FAD-binding FR-type" evidence="2">
    <location>
        <begin position="101"/>
        <end position="200"/>
    </location>
</feature>
<dbReference type="GO" id="GO:0004497">
    <property type="term" value="F:monooxygenase activity"/>
    <property type="evidence" value="ECO:0007669"/>
    <property type="project" value="UniProtKB-KW"/>
</dbReference>
<dbReference type="InterPro" id="IPR017927">
    <property type="entry name" value="FAD-bd_FR_type"/>
</dbReference>
<dbReference type="PANTHER" id="PTHR47354">
    <property type="entry name" value="NADH OXIDOREDUCTASE HCR"/>
    <property type="match status" value="1"/>
</dbReference>
<dbReference type="Pfam" id="PF00970">
    <property type="entry name" value="FAD_binding_6"/>
    <property type="match status" value="1"/>
</dbReference>
<dbReference type="CDD" id="cd00207">
    <property type="entry name" value="fer2"/>
    <property type="match status" value="1"/>
</dbReference>
<reference evidence="3 4" key="1">
    <citation type="submission" date="2018-06" db="EMBL/GenBank/DDBJ databases">
        <title>Genomic Encyclopedia of Type Strains, Phase IV (KMG-IV): sequencing the most valuable type-strain genomes for metagenomic binning, comparative biology and taxonomic classification.</title>
        <authorList>
            <person name="Goeker M."/>
        </authorList>
    </citation>
    <scope>NUCLEOTIDE SEQUENCE [LARGE SCALE GENOMIC DNA]</scope>
    <source>
        <strain evidence="3 4">DSM 24875</strain>
    </source>
</reference>
<dbReference type="PANTHER" id="PTHR47354:SF5">
    <property type="entry name" value="PROTEIN RFBI"/>
    <property type="match status" value="1"/>
</dbReference>
<dbReference type="Gene3D" id="3.10.20.30">
    <property type="match status" value="1"/>
</dbReference>
<keyword evidence="3" id="KW-0560">Oxidoreductase</keyword>
<name>A0A366FBC7_9HYPH</name>
<sequence>MTHRVQFESGESFAFCDDEDTLLRAALRAGLGFPNDCGVGGCGNCRFELVSGDMETLWPEAPGLSERERRRGRRLACQSRPASACVVKVRLSDEYRPAVPGLRLAARLTDRREIAPGMGEFTFHTEAPARFLAGQFAILHPPGVDGARAYSMSNLPNEAGEWRFVIRRAPGGRGSNAMFDRLAIGDAVTIDAPYGRAHWRGDPVRDVVCVAGGSGIGPIAAIVQAALRDGGERRIHVFEGARTEADLCFRKLVPGESPALVYAPALSAEAEGSAWAGARGFIHAHVEAHAFPVERCEFYFAGPPPMIEAMNDLLVMRWRAPLAQVHTDKFF</sequence>
<dbReference type="InterPro" id="IPR039261">
    <property type="entry name" value="FNR_nucleotide-bd"/>
</dbReference>
<dbReference type="SUPFAM" id="SSF63380">
    <property type="entry name" value="Riboflavin synthase domain-like"/>
    <property type="match status" value="1"/>
</dbReference>
<dbReference type="SUPFAM" id="SSF54292">
    <property type="entry name" value="2Fe-2S ferredoxin-like"/>
    <property type="match status" value="1"/>
</dbReference>
<dbReference type="InterPro" id="IPR017938">
    <property type="entry name" value="Riboflavin_synthase-like_b-brl"/>
</dbReference>
<dbReference type="InterPro" id="IPR001433">
    <property type="entry name" value="OxRdtase_FAD/NAD-bd"/>
</dbReference>
<evidence type="ECO:0000313" key="4">
    <source>
        <dbReference type="Proteomes" id="UP000253529"/>
    </source>
</evidence>
<dbReference type="InterPro" id="IPR036010">
    <property type="entry name" value="2Fe-2S_ferredoxin-like_sf"/>
</dbReference>
<dbReference type="PROSITE" id="PS51384">
    <property type="entry name" value="FAD_FR"/>
    <property type="match status" value="1"/>
</dbReference>
<evidence type="ECO:0000259" key="2">
    <source>
        <dbReference type="PROSITE" id="PS51384"/>
    </source>
</evidence>
<dbReference type="InterPro" id="IPR012675">
    <property type="entry name" value="Beta-grasp_dom_sf"/>
</dbReference>
<dbReference type="RefSeq" id="WP_113890008.1">
    <property type="nucleotide sequence ID" value="NZ_QNRK01000015.1"/>
</dbReference>
<dbReference type="EMBL" id="QNRK01000015">
    <property type="protein sequence ID" value="RBP11948.1"/>
    <property type="molecule type" value="Genomic_DNA"/>
</dbReference>
<accession>A0A366FBC7</accession>
<dbReference type="PROSITE" id="PS00197">
    <property type="entry name" value="2FE2S_FER_1"/>
    <property type="match status" value="1"/>
</dbReference>
<keyword evidence="4" id="KW-1185">Reference proteome</keyword>
<protein>
    <submittedName>
        <fullName evidence="3">Toluene monooxygenase electron transfer component</fullName>
    </submittedName>
</protein>
<keyword evidence="3" id="KW-0503">Monooxygenase</keyword>
<evidence type="ECO:0000259" key="1">
    <source>
        <dbReference type="PROSITE" id="PS51085"/>
    </source>
</evidence>
<dbReference type="SUPFAM" id="SSF52343">
    <property type="entry name" value="Ferredoxin reductase-like, C-terminal NADP-linked domain"/>
    <property type="match status" value="1"/>
</dbReference>
<organism evidence="3 4">
    <name type="scientific">Roseiarcus fermentans</name>
    <dbReference type="NCBI Taxonomy" id="1473586"/>
    <lineage>
        <taxon>Bacteria</taxon>
        <taxon>Pseudomonadati</taxon>
        <taxon>Pseudomonadota</taxon>
        <taxon>Alphaproteobacteria</taxon>
        <taxon>Hyphomicrobiales</taxon>
        <taxon>Roseiarcaceae</taxon>
        <taxon>Roseiarcus</taxon>
    </lineage>
</organism>
<dbReference type="GO" id="GO:0051537">
    <property type="term" value="F:2 iron, 2 sulfur cluster binding"/>
    <property type="evidence" value="ECO:0007669"/>
    <property type="project" value="InterPro"/>
</dbReference>
<gene>
    <name evidence="3" type="ORF">DFR50_11555</name>
</gene>
<dbReference type="AlphaFoldDB" id="A0A366FBC7"/>
<comment type="caution">
    <text evidence="3">The sequence shown here is derived from an EMBL/GenBank/DDBJ whole genome shotgun (WGS) entry which is preliminary data.</text>
</comment>
<evidence type="ECO:0000313" key="3">
    <source>
        <dbReference type="EMBL" id="RBP11948.1"/>
    </source>
</evidence>
<dbReference type="Gene3D" id="3.40.50.80">
    <property type="entry name" value="Nucleotide-binding domain of ferredoxin-NADP reductase (FNR) module"/>
    <property type="match status" value="1"/>
</dbReference>
<dbReference type="Gene3D" id="2.40.30.10">
    <property type="entry name" value="Translation factors"/>
    <property type="match status" value="1"/>
</dbReference>
<dbReference type="OrthoDB" id="9806195at2"/>
<dbReference type="InterPro" id="IPR008333">
    <property type="entry name" value="Cbr1-like_FAD-bd_dom"/>
</dbReference>
<dbReference type="InterPro" id="IPR050415">
    <property type="entry name" value="MRET"/>
</dbReference>
<dbReference type="InterPro" id="IPR006058">
    <property type="entry name" value="2Fe2S_fd_BS"/>
</dbReference>
<dbReference type="Pfam" id="PF00111">
    <property type="entry name" value="Fer2"/>
    <property type="match status" value="1"/>
</dbReference>